<feature type="domain" description="CpXC" evidence="1">
    <location>
        <begin position="5"/>
        <end position="118"/>
    </location>
</feature>
<reference evidence="2" key="1">
    <citation type="journal article" date="2020" name="mSystems">
        <title>Genome- and Community-Level Interaction Insights into Carbon Utilization and Element Cycling Functions of Hydrothermarchaeota in Hydrothermal Sediment.</title>
        <authorList>
            <person name="Zhou Z."/>
            <person name="Liu Y."/>
            <person name="Xu W."/>
            <person name="Pan J."/>
            <person name="Luo Z.H."/>
            <person name="Li M."/>
        </authorList>
    </citation>
    <scope>NUCLEOTIDE SEQUENCE [LARGE SCALE GENOMIC DNA]</scope>
    <source>
        <strain evidence="2">SpSt-503</strain>
    </source>
</reference>
<proteinExistence type="predicted"/>
<name>A0A7C3E8B2_9SPIR</name>
<comment type="caution">
    <text evidence="2">The sequence shown here is derived from an EMBL/GenBank/DDBJ whole genome shotgun (WGS) entry which is preliminary data.</text>
</comment>
<evidence type="ECO:0000259" key="1">
    <source>
        <dbReference type="Pfam" id="PF14353"/>
    </source>
</evidence>
<evidence type="ECO:0000313" key="2">
    <source>
        <dbReference type="EMBL" id="HFH28396.1"/>
    </source>
</evidence>
<dbReference type="Pfam" id="PF14353">
    <property type="entry name" value="CpXC"/>
    <property type="match status" value="1"/>
</dbReference>
<organism evidence="2">
    <name type="scientific">Gracilinema caldarium</name>
    <dbReference type="NCBI Taxonomy" id="215591"/>
    <lineage>
        <taxon>Bacteria</taxon>
        <taxon>Pseudomonadati</taxon>
        <taxon>Spirochaetota</taxon>
        <taxon>Spirochaetia</taxon>
        <taxon>Spirochaetales</taxon>
        <taxon>Breznakiellaceae</taxon>
        <taxon>Gracilinema</taxon>
    </lineage>
</organism>
<dbReference type="InterPro" id="IPR025682">
    <property type="entry name" value="CpXC_dom"/>
</dbReference>
<dbReference type="AlphaFoldDB" id="A0A7C3E8B2"/>
<sequence length="204" mass="23326">MKHSITCQCEHRFDVEIPEEVNLDQNEAAIDELCNGTFLTIVCPSCDTPLKPEFPLTIEWPSHHTYLQVLPEFDRNGFYRNQVKTKPHAEVVIGYPEAADRIMVLKEGLDPIVIEALKYYLLLKADETNPEAEATAWFTGRAGDVLEFHVHGLRNDEVAVSKVPFAIYSKTEGEYHKNPDSEPFKSLRWGPYISVQNLLRPELE</sequence>
<dbReference type="EMBL" id="DSVL01000080">
    <property type="protein sequence ID" value="HFH28396.1"/>
    <property type="molecule type" value="Genomic_DNA"/>
</dbReference>
<protein>
    <recommendedName>
        <fullName evidence="1">CpXC domain-containing protein</fullName>
    </recommendedName>
</protein>
<gene>
    <name evidence="2" type="ORF">ENS59_02635</name>
</gene>
<accession>A0A7C3E8B2</accession>